<dbReference type="OrthoDB" id="115326at2759"/>
<dbReference type="EMBL" id="NBNE01003722">
    <property type="protein sequence ID" value="OWZ07000.1"/>
    <property type="molecule type" value="Genomic_DNA"/>
</dbReference>
<keyword evidence="2" id="KW-1185">Reference proteome</keyword>
<dbReference type="Proteomes" id="UP000198211">
    <property type="component" value="Unassembled WGS sequence"/>
</dbReference>
<reference evidence="2" key="1">
    <citation type="submission" date="2017-03" db="EMBL/GenBank/DDBJ databases">
        <title>Phytopthora megakarya and P. palmivora, two closely related causual agents of cacao black pod achieved similar genome size and gene model numbers by different mechanisms.</title>
        <authorList>
            <person name="Ali S."/>
            <person name="Shao J."/>
            <person name="Larry D.J."/>
            <person name="Kronmiller B."/>
            <person name="Shen D."/>
            <person name="Strem M.D."/>
            <person name="Melnick R.L."/>
            <person name="Guiltinan M.J."/>
            <person name="Tyler B.M."/>
            <person name="Meinhardt L.W."/>
            <person name="Bailey B.A."/>
        </authorList>
    </citation>
    <scope>NUCLEOTIDE SEQUENCE [LARGE SCALE GENOMIC DNA]</scope>
    <source>
        <strain evidence="2">zdho120</strain>
    </source>
</reference>
<comment type="caution">
    <text evidence="1">The sequence shown here is derived from an EMBL/GenBank/DDBJ whole genome shotgun (WGS) entry which is preliminary data.</text>
</comment>
<evidence type="ECO:0000313" key="2">
    <source>
        <dbReference type="Proteomes" id="UP000198211"/>
    </source>
</evidence>
<evidence type="ECO:0000313" key="1">
    <source>
        <dbReference type="EMBL" id="OWZ07000.1"/>
    </source>
</evidence>
<organism evidence="1 2">
    <name type="scientific">Phytophthora megakarya</name>
    <dbReference type="NCBI Taxonomy" id="4795"/>
    <lineage>
        <taxon>Eukaryota</taxon>
        <taxon>Sar</taxon>
        <taxon>Stramenopiles</taxon>
        <taxon>Oomycota</taxon>
        <taxon>Peronosporomycetes</taxon>
        <taxon>Peronosporales</taxon>
        <taxon>Peronosporaceae</taxon>
        <taxon>Phytophthora</taxon>
    </lineage>
</organism>
<gene>
    <name evidence="1" type="ORF">PHMEG_00020668</name>
</gene>
<protein>
    <submittedName>
        <fullName evidence="1">Uncharacterized protein</fullName>
    </submittedName>
</protein>
<sequence length="66" mass="7161">MIAKVFSGYQPTAAVPLQDLSSFAMQTLESIGVVQCILFAACYKLETEAFNVNTKVLDVLFAITPC</sequence>
<dbReference type="AlphaFoldDB" id="A0A225VR42"/>
<name>A0A225VR42_9STRA</name>
<proteinExistence type="predicted"/>
<accession>A0A225VR42</accession>